<evidence type="ECO:0000256" key="7">
    <source>
        <dbReference type="PROSITE-ProRule" id="PRU10007"/>
    </source>
</evidence>
<evidence type="ECO:0000256" key="6">
    <source>
        <dbReference type="PIRSR" id="PIRSR036492-1"/>
    </source>
</evidence>
<dbReference type="FunFam" id="3.40.309.10:FF:000025">
    <property type="entry name" value="Aldehyde dehydrogenase"/>
    <property type="match status" value="1"/>
</dbReference>
<dbReference type="GO" id="GO:0005741">
    <property type="term" value="C:mitochondrial outer membrane"/>
    <property type="evidence" value="ECO:0007669"/>
    <property type="project" value="EnsemblFungi"/>
</dbReference>
<dbReference type="Proteomes" id="UP000030752">
    <property type="component" value="Unassembled WGS sequence"/>
</dbReference>
<dbReference type="GO" id="GO:0016117">
    <property type="term" value="P:carotenoid biosynthetic process"/>
    <property type="evidence" value="ECO:0007669"/>
    <property type="project" value="UniProtKB-KW"/>
</dbReference>
<dbReference type="eggNOG" id="KOG2456">
    <property type="taxonomic scope" value="Eukaryota"/>
</dbReference>
<evidence type="ECO:0000259" key="9">
    <source>
        <dbReference type="Pfam" id="PF00171"/>
    </source>
</evidence>
<dbReference type="InterPro" id="IPR015590">
    <property type="entry name" value="Aldehyde_DH_dom"/>
</dbReference>
<evidence type="ECO:0000256" key="4">
    <source>
        <dbReference type="ARBA" id="ARBA00023027"/>
    </source>
</evidence>
<evidence type="ECO:0000256" key="8">
    <source>
        <dbReference type="RuleBase" id="RU003345"/>
    </source>
</evidence>
<keyword evidence="4" id="KW-0520">NAD</keyword>
<dbReference type="RefSeq" id="XP_008720262.1">
    <property type="nucleotide sequence ID" value="XM_008722040.1"/>
</dbReference>
<dbReference type="VEuPathDB" id="FungiDB:HMPREF1541_07717"/>
<dbReference type="STRING" id="1220924.W2RQU6"/>
<evidence type="ECO:0000256" key="2">
    <source>
        <dbReference type="ARBA" id="ARBA00022746"/>
    </source>
</evidence>
<comment type="similarity">
    <text evidence="1 5 8">Belongs to the aldehyde dehydrogenase family.</text>
</comment>
<dbReference type="PIRSF" id="PIRSF036492">
    <property type="entry name" value="ALDH"/>
    <property type="match status" value="1"/>
</dbReference>
<proteinExistence type="inferred from homology"/>
<evidence type="ECO:0000256" key="1">
    <source>
        <dbReference type="ARBA" id="ARBA00009986"/>
    </source>
</evidence>
<reference evidence="10 11" key="1">
    <citation type="submission" date="2013-03" db="EMBL/GenBank/DDBJ databases">
        <title>The Genome Sequence of Phialophora europaea CBS 101466.</title>
        <authorList>
            <consortium name="The Broad Institute Genomics Platform"/>
            <person name="Cuomo C."/>
            <person name="de Hoog S."/>
            <person name="Gorbushina A."/>
            <person name="Walker B."/>
            <person name="Young S.K."/>
            <person name="Zeng Q."/>
            <person name="Gargeya S."/>
            <person name="Fitzgerald M."/>
            <person name="Haas B."/>
            <person name="Abouelleil A."/>
            <person name="Allen A.W."/>
            <person name="Alvarado L."/>
            <person name="Arachchi H.M."/>
            <person name="Berlin A.M."/>
            <person name="Chapman S.B."/>
            <person name="Gainer-Dewar J."/>
            <person name="Goldberg J."/>
            <person name="Griggs A."/>
            <person name="Gujja S."/>
            <person name="Hansen M."/>
            <person name="Howarth C."/>
            <person name="Imamovic A."/>
            <person name="Ireland A."/>
            <person name="Larimer J."/>
            <person name="McCowan C."/>
            <person name="Murphy C."/>
            <person name="Pearson M."/>
            <person name="Poon T.W."/>
            <person name="Priest M."/>
            <person name="Roberts A."/>
            <person name="Saif S."/>
            <person name="Shea T."/>
            <person name="Sisk P."/>
            <person name="Sykes S."/>
            <person name="Wortman J."/>
            <person name="Nusbaum C."/>
            <person name="Birren B."/>
        </authorList>
    </citation>
    <scope>NUCLEOTIDE SEQUENCE [LARGE SCALE GENOMIC DNA]</scope>
    <source>
        <strain evidence="10 11">CBS 101466</strain>
    </source>
</reference>
<dbReference type="GeneID" id="19975056"/>
<dbReference type="Pfam" id="PF00171">
    <property type="entry name" value="Aldedh"/>
    <property type="match status" value="1"/>
</dbReference>
<protein>
    <recommendedName>
        <fullName evidence="5">Aldehyde dehydrogenase</fullName>
    </recommendedName>
</protein>
<dbReference type="FunFam" id="3.40.605.10:FF:000004">
    <property type="entry name" value="Aldehyde dehydrogenase"/>
    <property type="match status" value="1"/>
</dbReference>
<dbReference type="AlphaFoldDB" id="W2RQU6"/>
<evidence type="ECO:0000256" key="5">
    <source>
        <dbReference type="PIRNR" id="PIRNR036492"/>
    </source>
</evidence>
<dbReference type="InterPro" id="IPR016162">
    <property type="entry name" value="Ald_DH_N"/>
</dbReference>
<dbReference type="InParanoid" id="W2RQU6"/>
<sequence>MAQVKLPEFVDTPVDDIPKIVGRTNAAFLSHKTRTVEFRVRQLRKLYWGLDSHEAELREAVKRDLNKGFFDAMISEIDWVKNDIIFMTSNLEKWMKDEKVPDISFANRLVNPRIRKDPLGIVLVVGAFNFPFQLSLGPVIGAIAGGNTVVLKPSEQAPYCAAIMQKIMEETLDPDCFTCVQGAIPQMQALLAEKWDKIFFTGSVNTAKIVAKAAAVHLTPTVFELGGKNPAIVTKKADPYLTARRLLWGKTMNAGQVCISQNYTLVDREVLPILVEELKRAFKEFFPNGAKQSEDYAKIVTLRSFERLKGMLDQSSGKIVVGGEMDAEKLFIEPTVVVVSDVNDSLLKEESFGPLMPLLPIDSLDEAISIANSIHATPLGTYIFGDKKEAAKVLSETRSGGATVNDALFHAVIPTLEFGGVGDSGMGAYRGKSSFDTFVHRRAIAQTPKWMERFLAVRYPPYAGTNKYLEFSKMGKLKPNFDREGNEKRTVLWYMLTLGGKSLTRGVIRALVLAGIALGLKSILERRGYV</sequence>
<dbReference type="GO" id="GO:0046185">
    <property type="term" value="P:aldehyde catabolic process"/>
    <property type="evidence" value="ECO:0007669"/>
    <property type="project" value="EnsemblFungi"/>
</dbReference>
<evidence type="ECO:0000313" key="10">
    <source>
        <dbReference type="EMBL" id="ETN38093.1"/>
    </source>
</evidence>
<dbReference type="GO" id="GO:0005811">
    <property type="term" value="C:lipid droplet"/>
    <property type="evidence" value="ECO:0007669"/>
    <property type="project" value="EnsemblFungi"/>
</dbReference>
<dbReference type="CDD" id="cd07135">
    <property type="entry name" value="ALDH_F14-YMR110C"/>
    <property type="match status" value="1"/>
</dbReference>
<dbReference type="InterPro" id="IPR016161">
    <property type="entry name" value="Ald_DH/histidinol_DH"/>
</dbReference>
<feature type="active site" evidence="6">
    <location>
        <position position="258"/>
    </location>
</feature>
<dbReference type="FunCoup" id="W2RQU6">
    <property type="interactions" value="437"/>
</dbReference>
<feature type="active site" evidence="6 7">
    <location>
        <position position="224"/>
    </location>
</feature>
<dbReference type="InterPro" id="IPR012394">
    <property type="entry name" value="Aldehyde_DH_NAD(P)"/>
</dbReference>
<dbReference type="InterPro" id="IPR029510">
    <property type="entry name" value="Ald_DH_CS_GLU"/>
</dbReference>
<dbReference type="InterPro" id="IPR016163">
    <property type="entry name" value="Ald_DH_C"/>
</dbReference>
<feature type="domain" description="Aldehyde dehydrogenase" evidence="9">
    <location>
        <begin position="14"/>
        <end position="442"/>
    </location>
</feature>
<dbReference type="Gene3D" id="3.40.605.10">
    <property type="entry name" value="Aldehyde Dehydrogenase, Chain A, domain 1"/>
    <property type="match status" value="1"/>
</dbReference>
<dbReference type="GO" id="GO:0006665">
    <property type="term" value="P:sphingolipid metabolic process"/>
    <property type="evidence" value="ECO:0007669"/>
    <property type="project" value="EnsemblFungi"/>
</dbReference>
<dbReference type="EMBL" id="KB822723">
    <property type="protein sequence ID" value="ETN38093.1"/>
    <property type="molecule type" value="Genomic_DNA"/>
</dbReference>
<evidence type="ECO:0000256" key="3">
    <source>
        <dbReference type="ARBA" id="ARBA00023002"/>
    </source>
</evidence>
<dbReference type="GO" id="GO:0047770">
    <property type="term" value="F:carboxylate reductase activity"/>
    <property type="evidence" value="ECO:0007669"/>
    <property type="project" value="EnsemblFungi"/>
</dbReference>
<dbReference type="HOGENOM" id="CLU_005391_3_1_1"/>
<dbReference type="PROSITE" id="PS00687">
    <property type="entry name" value="ALDEHYDE_DEHYDR_GLU"/>
    <property type="match status" value="1"/>
</dbReference>
<keyword evidence="2" id="KW-0125">Carotenoid biosynthesis</keyword>
<dbReference type="GO" id="GO:0018484">
    <property type="term" value="F:4-hydroxybenzaldehyde dehydrogenase (NAD+) activity"/>
    <property type="evidence" value="ECO:0007669"/>
    <property type="project" value="EnsemblFungi"/>
</dbReference>
<dbReference type="PANTHER" id="PTHR43570">
    <property type="entry name" value="ALDEHYDE DEHYDROGENASE"/>
    <property type="match status" value="1"/>
</dbReference>
<organism evidence="10 11">
    <name type="scientific">Cyphellophora europaea (strain CBS 101466)</name>
    <name type="common">Phialophora europaea</name>
    <dbReference type="NCBI Taxonomy" id="1220924"/>
    <lineage>
        <taxon>Eukaryota</taxon>
        <taxon>Fungi</taxon>
        <taxon>Dikarya</taxon>
        <taxon>Ascomycota</taxon>
        <taxon>Pezizomycotina</taxon>
        <taxon>Eurotiomycetes</taxon>
        <taxon>Chaetothyriomycetidae</taxon>
        <taxon>Chaetothyriales</taxon>
        <taxon>Cyphellophoraceae</taxon>
        <taxon>Cyphellophora</taxon>
    </lineage>
</organism>
<dbReference type="GO" id="GO:0006744">
    <property type="term" value="P:ubiquinone biosynthetic process"/>
    <property type="evidence" value="ECO:0007669"/>
    <property type="project" value="EnsemblFungi"/>
</dbReference>
<dbReference type="Gene3D" id="3.40.309.10">
    <property type="entry name" value="Aldehyde Dehydrogenase, Chain A, domain 2"/>
    <property type="match status" value="1"/>
</dbReference>
<dbReference type="OrthoDB" id="440325at2759"/>
<keyword evidence="11" id="KW-1185">Reference proteome</keyword>
<accession>W2RQU6</accession>
<keyword evidence="3 5" id="KW-0560">Oxidoreductase</keyword>
<dbReference type="PANTHER" id="PTHR43570:SF11">
    <property type="entry name" value="ALDEHYDE DEHYDROGENASE"/>
    <property type="match status" value="1"/>
</dbReference>
<name>W2RQU6_CYPE1</name>
<dbReference type="SUPFAM" id="SSF53720">
    <property type="entry name" value="ALDH-like"/>
    <property type="match status" value="1"/>
</dbReference>
<evidence type="ECO:0000313" key="11">
    <source>
        <dbReference type="Proteomes" id="UP000030752"/>
    </source>
</evidence>
<gene>
    <name evidence="10" type="ORF">HMPREF1541_07717</name>
</gene>